<sequence length="135" mass="14284">MLAFLQSTLRSESSGTLSAQPSMPSDVARGSARCAHVYWPAYTLDEFLLRMAAHGKCVSASMMLGDRSYAVQQLERAQAITGDVALQALVAQLAAYFPGALSRDAGCQQPVAEDLGQAGPASLTHAQSSYERMGS</sequence>
<accession>A0A1I2CN11</accession>
<protein>
    <submittedName>
        <fullName evidence="1">Uncharacterized protein</fullName>
    </submittedName>
</protein>
<organism evidence="1 2">
    <name type="scientific">Paracidovorax wautersii</name>
    <dbReference type="NCBI Taxonomy" id="1177982"/>
    <lineage>
        <taxon>Bacteria</taxon>
        <taxon>Pseudomonadati</taxon>
        <taxon>Pseudomonadota</taxon>
        <taxon>Betaproteobacteria</taxon>
        <taxon>Burkholderiales</taxon>
        <taxon>Comamonadaceae</taxon>
        <taxon>Paracidovorax</taxon>
    </lineage>
</organism>
<dbReference type="OrthoDB" id="8908742at2"/>
<dbReference type="RefSeq" id="WP_139222782.1">
    <property type="nucleotide sequence ID" value="NZ_FONX01000004.1"/>
</dbReference>
<dbReference type="AlphaFoldDB" id="A0A1I2CN11"/>
<keyword evidence="2" id="KW-1185">Reference proteome</keyword>
<proteinExistence type="predicted"/>
<evidence type="ECO:0000313" key="2">
    <source>
        <dbReference type="Proteomes" id="UP000199119"/>
    </source>
</evidence>
<dbReference type="EMBL" id="FONX01000004">
    <property type="protein sequence ID" value="SFE69512.1"/>
    <property type="molecule type" value="Genomic_DNA"/>
</dbReference>
<evidence type="ECO:0000313" key="1">
    <source>
        <dbReference type="EMBL" id="SFE69512.1"/>
    </source>
</evidence>
<name>A0A1I2CN11_9BURK</name>
<reference evidence="2" key="1">
    <citation type="submission" date="2016-10" db="EMBL/GenBank/DDBJ databases">
        <authorList>
            <person name="Varghese N."/>
            <person name="Submissions S."/>
        </authorList>
    </citation>
    <scope>NUCLEOTIDE SEQUENCE [LARGE SCALE GENOMIC DNA]</scope>
    <source>
        <strain evidence="2">DSM 27981</strain>
    </source>
</reference>
<dbReference type="STRING" id="1177982.SAMN04489711_104180"/>
<gene>
    <name evidence="1" type="ORF">SAMN04489711_104180</name>
</gene>
<dbReference type="Proteomes" id="UP000199119">
    <property type="component" value="Unassembled WGS sequence"/>
</dbReference>